<keyword evidence="3" id="KW-1185">Reference proteome</keyword>
<gene>
    <name evidence="2" type="ORF">CYMTET_48631</name>
</gene>
<dbReference type="SUPFAM" id="SSF56235">
    <property type="entry name" value="N-terminal nucleophile aminohydrolases (Ntn hydrolases)"/>
    <property type="match status" value="1"/>
</dbReference>
<dbReference type="AlphaFoldDB" id="A0AAE0BTQ2"/>
<comment type="caution">
    <text evidence="2">The sequence shown here is derived from an EMBL/GenBank/DDBJ whole genome shotgun (WGS) entry which is preliminary data.</text>
</comment>
<organism evidence="2 3">
    <name type="scientific">Cymbomonas tetramitiformis</name>
    <dbReference type="NCBI Taxonomy" id="36881"/>
    <lineage>
        <taxon>Eukaryota</taxon>
        <taxon>Viridiplantae</taxon>
        <taxon>Chlorophyta</taxon>
        <taxon>Pyramimonadophyceae</taxon>
        <taxon>Pyramimonadales</taxon>
        <taxon>Pyramimonadaceae</taxon>
        <taxon>Cymbomonas</taxon>
    </lineage>
</organism>
<evidence type="ECO:0000313" key="2">
    <source>
        <dbReference type="EMBL" id="KAK3241617.1"/>
    </source>
</evidence>
<dbReference type="Proteomes" id="UP001190700">
    <property type="component" value="Unassembled WGS sequence"/>
</dbReference>
<accession>A0AAE0BTQ2</accession>
<dbReference type="InterPro" id="IPR029055">
    <property type="entry name" value="Ntn_hydrolases_N"/>
</dbReference>
<feature type="region of interest" description="Disordered" evidence="1">
    <location>
        <begin position="235"/>
        <end position="257"/>
    </location>
</feature>
<reference evidence="2 3" key="1">
    <citation type="journal article" date="2015" name="Genome Biol. Evol.">
        <title>Comparative Genomics of a Bacterivorous Green Alga Reveals Evolutionary Causalities and Consequences of Phago-Mixotrophic Mode of Nutrition.</title>
        <authorList>
            <person name="Burns J.A."/>
            <person name="Paasch A."/>
            <person name="Narechania A."/>
            <person name="Kim E."/>
        </authorList>
    </citation>
    <scope>NUCLEOTIDE SEQUENCE [LARGE SCALE GENOMIC DNA]</scope>
    <source>
        <strain evidence="2 3">PLY_AMNH</strain>
    </source>
</reference>
<name>A0AAE0BTQ2_9CHLO</name>
<proteinExistence type="predicted"/>
<evidence type="ECO:0000313" key="3">
    <source>
        <dbReference type="Proteomes" id="UP001190700"/>
    </source>
</evidence>
<evidence type="ECO:0000256" key="1">
    <source>
        <dbReference type="SAM" id="MobiDB-lite"/>
    </source>
</evidence>
<sequence>MSSPSNAIPEGNASVVSPLLVFVRPLKALEFIDDAAVRVTPRSSLSRVLSNHDSNDYTFHDFPHSSIALNNSPDAVLKYSSYVTNSSITVVFGTIENADYLKFKHNLDSCCGPAELVYSLILAYTYKFVGRLRGNFSVVQYDIEKDTILAATDLTLTYNLKQGRDGTGGLLVTDGWLGDEIETKIIPAASFIFGRYPDRDCHKYARTPHEVRESQDKAESSVELALAKIGCKDVSDNGSERRYHSRRDRRNQLGSHWSQPGRAANFIKMADAGTYTCGSPSSSVRLRVW</sequence>
<protein>
    <submittedName>
        <fullName evidence="2">Uncharacterized protein</fullName>
    </submittedName>
</protein>
<dbReference type="EMBL" id="LGRX02033356">
    <property type="protein sequence ID" value="KAK3241617.1"/>
    <property type="molecule type" value="Genomic_DNA"/>
</dbReference>